<proteinExistence type="predicted"/>
<feature type="compositionally biased region" description="Basic residues" evidence="1">
    <location>
        <begin position="175"/>
        <end position="184"/>
    </location>
</feature>
<dbReference type="EMBL" id="FCOX02000034">
    <property type="protein sequence ID" value="SAK95672.1"/>
    <property type="molecule type" value="Genomic_DNA"/>
</dbReference>
<dbReference type="CDD" id="cd00293">
    <property type="entry name" value="USP-like"/>
    <property type="match status" value="1"/>
</dbReference>
<dbReference type="Pfam" id="PF00582">
    <property type="entry name" value="Usp"/>
    <property type="match status" value="1"/>
</dbReference>
<name>A0A158DM30_9BURK</name>
<organism evidence="3 4">
    <name type="scientific">Caballeronia calidae</name>
    <dbReference type="NCBI Taxonomy" id="1777139"/>
    <lineage>
        <taxon>Bacteria</taxon>
        <taxon>Pseudomonadati</taxon>
        <taxon>Pseudomonadota</taxon>
        <taxon>Betaproteobacteria</taxon>
        <taxon>Burkholderiales</taxon>
        <taxon>Burkholderiaceae</taxon>
        <taxon>Caballeronia</taxon>
    </lineage>
</organism>
<reference evidence="3" key="1">
    <citation type="submission" date="2016-01" db="EMBL/GenBank/DDBJ databases">
        <authorList>
            <person name="Peeters C."/>
        </authorList>
    </citation>
    <scope>NUCLEOTIDE SEQUENCE</scope>
    <source>
        <strain evidence="3">LMG 29321</strain>
    </source>
</reference>
<dbReference type="InterPro" id="IPR014729">
    <property type="entry name" value="Rossmann-like_a/b/a_fold"/>
</dbReference>
<dbReference type="Proteomes" id="UP000071859">
    <property type="component" value="Unassembled WGS sequence"/>
</dbReference>
<feature type="region of interest" description="Disordered" evidence="1">
    <location>
        <begin position="165"/>
        <end position="184"/>
    </location>
</feature>
<feature type="domain" description="UspA" evidence="2">
    <location>
        <begin position="1"/>
        <end position="121"/>
    </location>
</feature>
<evidence type="ECO:0000256" key="1">
    <source>
        <dbReference type="SAM" id="MobiDB-lite"/>
    </source>
</evidence>
<dbReference type="InterPro" id="IPR006016">
    <property type="entry name" value="UspA"/>
</dbReference>
<dbReference type="Gene3D" id="3.40.50.620">
    <property type="entry name" value="HUPs"/>
    <property type="match status" value="1"/>
</dbReference>
<protein>
    <submittedName>
        <fullName evidence="3">Universal stress protein UspA</fullName>
    </submittedName>
</protein>
<comment type="caution">
    <text evidence="3">The sequence shown here is derived from an EMBL/GenBank/DDBJ whole genome shotgun (WGS) entry which is preliminary data.</text>
</comment>
<evidence type="ECO:0000313" key="3">
    <source>
        <dbReference type="EMBL" id="SAK95672.1"/>
    </source>
</evidence>
<gene>
    <name evidence="3" type="ORF">AWB78_05354</name>
</gene>
<evidence type="ECO:0000259" key="2">
    <source>
        <dbReference type="Pfam" id="PF00582"/>
    </source>
</evidence>
<accession>A0A158DM30</accession>
<dbReference type="OrthoDB" id="9129243at2"/>
<dbReference type="SUPFAM" id="SSF52402">
    <property type="entry name" value="Adenine nucleotide alpha hydrolases-like"/>
    <property type="match status" value="1"/>
</dbReference>
<dbReference type="RefSeq" id="WP_062608890.1">
    <property type="nucleotide sequence ID" value="NZ_FCOX02000034.1"/>
</dbReference>
<sequence>MYKHILVAVGTSLSESALITAITRARDCNARLTALHIVDQAPWWAIVTAESNPGETLDVIDDHARAVTRYAARLIDSAGIDGVARSVTQPLDGTSVGELIAKQAIEAGADLIVLGGEAETAWRHGEARLRDVVCSYARCDVLIAAHSPAPAYVENEMESIEARFAASHGRPQARTSHRQSAPRK</sequence>
<evidence type="ECO:0000313" key="4">
    <source>
        <dbReference type="Proteomes" id="UP000071859"/>
    </source>
</evidence>
<keyword evidence="4" id="KW-1185">Reference proteome</keyword>
<dbReference type="AlphaFoldDB" id="A0A158DM30"/>